<dbReference type="InterPro" id="IPR000883">
    <property type="entry name" value="Cyt_C_Oxase_1"/>
</dbReference>
<dbReference type="PANTHER" id="PTHR10422">
    <property type="entry name" value="CYTOCHROME C OXIDASE SUBUNIT 1"/>
    <property type="match status" value="1"/>
</dbReference>
<evidence type="ECO:0000256" key="3">
    <source>
        <dbReference type="SAM" id="Phobius"/>
    </source>
</evidence>
<keyword evidence="3" id="KW-1133">Transmembrane helix</keyword>
<evidence type="ECO:0000256" key="2">
    <source>
        <dbReference type="ARBA" id="ARBA00022982"/>
    </source>
</evidence>
<feature type="transmembrane region" description="Helical" evidence="3">
    <location>
        <begin position="125"/>
        <end position="147"/>
    </location>
</feature>
<feature type="transmembrane region" description="Helical" evidence="3">
    <location>
        <begin position="268"/>
        <end position="288"/>
    </location>
</feature>
<feature type="transmembrane region" description="Helical" evidence="3">
    <location>
        <begin position="416"/>
        <end position="435"/>
    </location>
</feature>
<dbReference type="GO" id="GO:0022904">
    <property type="term" value="P:respiratory electron transport chain"/>
    <property type="evidence" value="ECO:0007669"/>
    <property type="project" value="TreeGrafter"/>
</dbReference>
<dbReference type="EMBL" id="BDUF01000003">
    <property type="protein sequence ID" value="GAX88457.1"/>
    <property type="molecule type" value="Genomic_DNA"/>
</dbReference>
<dbReference type="Gene3D" id="1.20.210.10">
    <property type="entry name" value="Cytochrome c oxidase-like, subunit I domain"/>
    <property type="match status" value="1"/>
</dbReference>
<dbReference type="RefSeq" id="WP_096180136.1">
    <property type="nucleotide sequence ID" value="NZ_BDUF01000003.1"/>
</dbReference>
<keyword evidence="3" id="KW-0812">Transmembrane</keyword>
<evidence type="ECO:0000313" key="6">
    <source>
        <dbReference type="Proteomes" id="UP000217785"/>
    </source>
</evidence>
<feature type="domain" description="Cytochrome oxidase subunit I profile" evidence="4">
    <location>
        <begin position="1"/>
        <end position="457"/>
    </location>
</feature>
<feature type="transmembrane region" description="Helical" evidence="3">
    <location>
        <begin position="198"/>
        <end position="214"/>
    </location>
</feature>
<keyword evidence="1" id="KW-0813">Transport</keyword>
<feature type="transmembrane region" description="Helical" evidence="3">
    <location>
        <begin position="300"/>
        <end position="318"/>
    </location>
</feature>
<feature type="transmembrane region" description="Helical" evidence="3">
    <location>
        <begin position="21"/>
        <end position="41"/>
    </location>
</feature>
<feature type="transmembrane region" description="Helical" evidence="3">
    <location>
        <begin position="95"/>
        <end position="113"/>
    </location>
</feature>
<name>A0A292YF54_9BACL</name>
<dbReference type="Proteomes" id="UP000217785">
    <property type="component" value="Unassembled WGS sequence"/>
</dbReference>
<dbReference type="Pfam" id="PF00115">
    <property type="entry name" value="COX1"/>
    <property type="match status" value="1"/>
</dbReference>
<dbReference type="PROSITE" id="PS50855">
    <property type="entry name" value="COX1"/>
    <property type="match status" value="1"/>
</dbReference>
<reference evidence="6" key="1">
    <citation type="submission" date="2017-07" db="EMBL/GenBank/DDBJ databases">
        <title>Draft genome sequence of Effusibacillus lacus strain skLN1.</title>
        <authorList>
            <person name="Watanabe M."/>
            <person name="Kojima H."/>
            <person name="Fukui M."/>
        </authorList>
    </citation>
    <scope>NUCLEOTIDE SEQUENCE [LARGE SCALE GENOMIC DNA]</scope>
    <source>
        <strain evidence="6">skLN1</strain>
    </source>
</reference>
<feature type="transmembrane region" description="Helical" evidence="3">
    <location>
        <begin position="374"/>
        <end position="396"/>
    </location>
</feature>
<keyword evidence="1" id="KW-0679">Respiratory chain</keyword>
<gene>
    <name evidence="5" type="ORF">EFBL_0066</name>
</gene>
<dbReference type="GO" id="GO:0016020">
    <property type="term" value="C:membrane"/>
    <property type="evidence" value="ECO:0007669"/>
    <property type="project" value="InterPro"/>
</dbReference>
<accession>A0A292YF54</accession>
<dbReference type="GO" id="GO:0004129">
    <property type="term" value="F:cytochrome-c oxidase activity"/>
    <property type="evidence" value="ECO:0007669"/>
    <property type="project" value="InterPro"/>
</dbReference>
<protein>
    <recommendedName>
        <fullName evidence="4">Cytochrome oxidase subunit I profile domain-containing protein</fullName>
    </recommendedName>
</protein>
<dbReference type="OrthoDB" id="9764568at2"/>
<dbReference type="InterPro" id="IPR036927">
    <property type="entry name" value="Cyt_c_oxase-like_su1_sf"/>
</dbReference>
<keyword evidence="6" id="KW-1185">Reference proteome</keyword>
<feature type="transmembrane region" description="Helical" evidence="3">
    <location>
        <begin position="338"/>
        <end position="362"/>
    </location>
</feature>
<dbReference type="AlphaFoldDB" id="A0A292YF54"/>
<evidence type="ECO:0000259" key="4">
    <source>
        <dbReference type="PROSITE" id="PS50855"/>
    </source>
</evidence>
<keyword evidence="3" id="KW-0472">Membrane</keyword>
<feature type="transmembrane region" description="Helical" evidence="3">
    <location>
        <begin position="234"/>
        <end position="253"/>
    </location>
</feature>
<dbReference type="GO" id="GO:0020037">
    <property type="term" value="F:heme binding"/>
    <property type="evidence" value="ECO:0007669"/>
    <property type="project" value="InterPro"/>
</dbReference>
<dbReference type="SUPFAM" id="SSF81442">
    <property type="entry name" value="Cytochrome c oxidase subunit I-like"/>
    <property type="match status" value="1"/>
</dbReference>
<feature type="transmembrane region" description="Helical" evidence="3">
    <location>
        <begin position="61"/>
        <end position="83"/>
    </location>
</feature>
<proteinExistence type="predicted"/>
<dbReference type="PANTHER" id="PTHR10422:SF29">
    <property type="entry name" value="CYTOCHROME C OXIDASE SUBUNIT 1 HOMOLOG, BACTEROID"/>
    <property type="match status" value="1"/>
</dbReference>
<comment type="caution">
    <text evidence="5">The sequence shown here is derived from an EMBL/GenBank/DDBJ whole genome shotgun (WGS) entry which is preliminary data.</text>
</comment>
<keyword evidence="2" id="KW-0249">Electron transport</keyword>
<dbReference type="InterPro" id="IPR023616">
    <property type="entry name" value="Cyt_c_oxase-like_su1_dom"/>
</dbReference>
<dbReference type="GO" id="GO:0015990">
    <property type="term" value="P:electron transport coupled proton transport"/>
    <property type="evidence" value="ECO:0007669"/>
    <property type="project" value="TreeGrafter"/>
</dbReference>
<feature type="transmembrane region" description="Helical" evidence="3">
    <location>
        <begin position="159"/>
        <end position="178"/>
    </location>
</feature>
<dbReference type="GO" id="GO:0009060">
    <property type="term" value="P:aerobic respiration"/>
    <property type="evidence" value="ECO:0007669"/>
    <property type="project" value="InterPro"/>
</dbReference>
<evidence type="ECO:0000256" key="1">
    <source>
        <dbReference type="ARBA" id="ARBA00022660"/>
    </source>
</evidence>
<organism evidence="5 6">
    <name type="scientific">Effusibacillus lacus</name>
    <dbReference type="NCBI Taxonomy" id="1348429"/>
    <lineage>
        <taxon>Bacteria</taxon>
        <taxon>Bacillati</taxon>
        <taxon>Bacillota</taxon>
        <taxon>Bacilli</taxon>
        <taxon>Bacillales</taxon>
        <taxon>Alicyclobacillaceae</taxon>
        <taxon>Effusibacillus</taxon>
    </lineage>
</organism>
<sequence length="457" mass="51646">MENVIRYTHADNVAKKFLLTSAFYLIVVALAGIIMSIALVSPDSVPKALNFVALRGIHLQVIIFGWLSMALMGGMYHIIPRIVKRDLYSQKLGNLHYWLMHVGIALVAVTLLMGMTTGKEYMEPILPIDLAVVVIWVIFFANIIMTVFKGDIPHFSPALNFMVLSILYLGLTFVWSNLIPWTGVRDNLSIWSFAHNEVNGWFMFGLQGIFYYIVPKMTGLEGKNQPYPEILSKIHFWCVAFFIPPSVLHHLLYKEAPVNEFWKTAGEWTSVGMLIPTFIWFYIITVSIRNSKKPIGVPGKFIIATMIFYVMNCLQGSAQSIRVINDFTHASQWVVGHAHLALLGFISFGCFGFVYWLVQSYWGKDCYNAKMANLHFWLVMIGFLGMFVPLTIAGLVQGSMEGENFYSIREAIRPYLVMRGWAGGITVLATIVFALNMSKVIKVARLQPVDLTEARNA</sequence>
<evidence type="ECO:0000313" key="5">
    <source>
        <dbReference type="EMBL" id="GAX88457.1"/>
    </source>
</evidence>